<keyword evidence="1" id="KW-0472">Membrane</keyword>
<dbReference type="Proteomes" id="UP000037046">
    <property type="component" value="Unassembled WGS sequence"/>
</dbReference>
<keyword evidence="3" id="KW-1185">Reference proteome</keyword>
<protein>
    <recommendedName>
        <fullName evidence="4">Cation/multidrug efflux pump</fullName>
    </recommendedName>
</protein>
<dbReference type="EMBL" id="LGVV01000048">
    <property type="protein sequence ID" value="KNX40561.1"/>
    <property type="molecule type" value="Genomic_DNA"/>
</dbReference>
<accession>A0A0L6CS76</accession>
<dbReference type="STRING" id="74031.SAMN04488077_104166"/>
<evidence type="ECO:0000313" key="2">
    <source>
        <dbReference type="EMBL" id="KNX40561.1"/>
    </source>
</evidence>
<feature type="transmembrane region" description="Helical" evidence="1">
    <location>
        <begin position="6"/>
        <end position="26"/>
    </location>
</feature>
<dbReference type="AlphaFoldDB" id="A0A0L6CS76"/>
<dbReference type="OrthoDB" id="7632202at2"/>
<dbReference type="RefSeq" id="WP_050663752.1">
    <property type="nucleotide sequence ID" value="NZ_CP118494.1"/>
</dbReference>
<name>A0A0L6CS76_9RHOB</name>
<reference evidence="3" key="1">
    <citation type="submission" date="2015-07" db="EMBL/GenBank/DDBJ databases">
        <title>Draft Genome Sequence of Roseovarius tolerans EL-164, a producer of N-Acylated Alanine Methyl Esters (NAMEs).</title>
        <authorList>
            <person name="Voget S."/>
            <person name="Bruns H."/>
            <person name="Wagner-Doebler I."/>
            <person name="Schulz S."/>
            <person name="Daniel R."/>
        </authorList>
    </citation>
    <scope>NUCLEOTIDE SEQUENCE [LARGE SCALE GENOMIC DNA]</scope>
    <source>
        <strain evidence="3">EL-164</strain>
    </source>
</reference>
<gene>
    <name evidence="2" type="ORF">ROTO_29030</name>
</gene>
<keyword evidence="1" id="KW-1133">Transmembrane helix</keyword>
<dbReference type="PATRIC" id="fig|74031.6.peg.2957"/>
<feature type="transmembrane region" description="Helical" evidence="1">
    <location>
        <begin position="66"/>
        <end position="85"/>
    </location>
</feature>
<evidence type="ECO:0000313" key="3">
    <source>
        <dbReference type="Proteomes" id="UP000037046"/>
    </source>
</evidence>
<sequence length="88" mass="10389">MLALMRLLIFGLIALTALYLGISWYSRSVRRKKMERDWQEAGRPGDRDAYIEAGMVQYEQSLRKRLIWLVYIIPVTLICVTIYVTNFM</sequence>
<evidence type="ECO:0000256" key="1">
    <source>
        <dbReference type="SAM" id="Phobius"/>
    </source>
</evidence>
<evidence type="ECO:0008006" key="4">
    <source>
        <dbReference type="Google" id="ProtNLM"/>
    </source>
</evidence>
<organism evidence="2 3">
    <name type="scientific">Roseovarius tolerans</name>
    <dbReference type="NCBI Taxonomy" id="74031"/>
    <lineage>
        <taxon>Bacteria</taxon>
        <taxon>Pseudomonadati</taxon>
        <taxon>Pseudomonadota</taxon>
        <taxon>Alphaproteobacteria</taxon>
        <taxon>Rhodobacterales</taxon>
        <taxon>Roseobacteraceae</taxon>
        <taxon>Roseovarius</taxon>
    </lineage>
</organism>
<comment type="caution">
    <text evidence="2">The sequence shown here is derived from an EMBL/GenBank/DDBJ whole genome shotgun (WGS) entry which is preliminary data.</text>
</comment>
<proteinExistence type="predicted"/>
<keyword evidence="1" id="KW-0812">Transmembrane</keyword>